<dbReference type="EMBL" id="QSON01000023">
    <property type="protein sequence ID" value="RGI96503.1"/>
    <property type="molecule type" value="Genomic_DNA"/>
</dbReference>
<dbReference type="EMBL" id="QSSQ01000006">
    <property type="protein sequence ID" value="RGM05722.1"/>
    <property type="molecule type" value="Genomic_DNA"/>
</dbReference>
<evidence type="ECO:0000256" key="3">
    <source>
        <dbReference type="ARBA" id="ARBA00022840"/>
    </source>
</evidence>
<dbReference type="InterPro" id="IPR003439">
    <property type="entry name" value="ABC_transporter-like_ATP-bd"/>
</dbReference>
<dbReference type="PROSITE" id="PS50893">
    <property type="entry name" value="ABC_TRANSPORTER_2"/>
    <property type="match status" value="1"/>
</dbReference>
<dbReference type="Proteomes" id="UP000261023">
    <property type="component" value="Unassembled WGS sequence"/>
</dbReference>
<dbReference type="Proteomes" id="UP000261257">
    <property type="component" value="Unassembled WGS sequence"/>
</dbReference>
<evidence type="ECO:0000259" key="4">
    <source>
        <dbReference type="PROSITE" id="PS50893"/>
    </source>
</evidence>
<dbReference type="SMART" id="SM00382">
    <property type="entry name" value="AAA"/>
    <property type="match status" value="1"/>
</dbReference>
<dbReference type="RefSeq" id="WP_002600721.1">
    <property type="nucleotide sequence ID" value="NZ_CABIXC010000010.1"/>
</dbReference>
<dbReference type="Proteomes" id="UP000263014">
    <property type="component" value="Unassembled WGS sequence"/>
</dbReference>
<feature type="domain" description="ABC transporter" evidence="4">
    <location>
        <begin position="5"/>
        <end position="236"/>
    </location>
</feature>
<keyword evidence="3 6" id="KW-0067">ATP-binding</keyword>
<evidence type="ECO:0000313" key="5">
    <source>
        <dbReference type="EMBL" id="CUO70649.1"/>
    </source>
</evidence>
<keyword evidence="5" id="KW-0378">Hydrolase</keyword>
<dbReference type="GeneID" id="86059495"/>
<dbReference type="InterPro" id="IPR027417">
    <property type="entry name" value="P-loop_NTPase"/>
</dbReference>
<dbReference type="GO" id="GO:0016887">
    <property type="term" value="F:ATP hydrolysis activity"/>
    <property type="evidence" value="ECO:0007669"/>
    <property type="project" value="InterPro"/>
</dbReference>
<dbReference type="PROSITE" id="PS00211">
    <property type="entry name" value="ABC_TRANSPORTER_1"/>
    <property type="match status" value="1"/>
</dbReference>
<organism evidence="5 9">
    <name type="scientific">Hungatella hathewayi</name>
    <dbReference type="NCBI Taxonomy" id="154046"/>
    <lineage>
        <taxon>Bacteria</taxon>
        <taxon>Bacillati</taxon>
        <taxon>Bacillota</taxon>
        <taxon>Clostridia</taxon>
        <taxon>Lachnospirales</taxon>
        <taxon>Lachnospiraceae</taxon>
        <taxon>Hungatella</taxon>
    </lineage>
</organism>
<dbReference type="SUPFAM" id="SSF52540">
    <property type="entry name" value="P-loop containing nucleoside triphosphate hydrolases"/>
    <property type="match status" value="1"/>
</dbReference>
<accession>A0A174HC96</accession>
<dbReference type="Gene3D" id="3.40.50.300">
    <property type="entry name" value="P-loop containing nucleotide triphosphate hydrolases"/>
    <property type="match status" value="1"/>
</dbReference>
<evidence type="ECO:0000256" key="1">
    <source>
        <dbReference type="ARBA" id="ARBA00022448"/>
    </source>
</evidence>
<evidence type="ECO:0000313" key="8">
    <source>
        <dbReference type="EMBL" id="RGM05722.1"/>
    </source>
</evidence>
<keyword evidence="2" id="KW-0547">Nucleotide-binding</keyword>
<evidence type="ECO:0000313" key="12">
    <source>
        <dbReference type="Proteomes" id="UP000263014"/>
    </source>
</evidence>
<dbReference type="EC" id="3.6.3.-" evidence="5"/>
<dbReference type="Proteomes" id="UP000095651">
    <property type="component" value="Unassembled WGS sequence"/>
</dbReference>
<dbReference type="PANTHER" id="PTHR42788">
    <property type="entry name" value="TAURINE IMPORT ATP-BINDING PROTEIN-RELATED"/>
    <property type="match status" value="1"/>
</dbReference>
<reference evidence="10 11" key="2">
    <citation type="submission" date="2018-08" db="EMBL/GenBank/DDBJ databases">
        <title>A genome reference for cultivated species of the human gut microbiota.</title>
        <authorList>
            <person name="Zou Y."/>
            <person name="Xue W."/>
            <person name="Luo G."/>
        </authorList>
    </citation>
    <scope>NUCLEOTIDE SEQUENCE [LARGE SCALE GENOMIC DNA]</scope>
    <source>
        <strain evidence="6 10">AF19-13AC</strain>
        <strain evidence="8 11">TF05-11AC</strain>
        <strain evidence="7 12">TM09-12</strain>
    </source>
</reference>
<dbReference type="InterPro" id="IPR003593">
    <property type="entry name" value="AAA+_ATPase"/>
</dbReference>
<dbReference type="InterPro" id="IPR050166">
    <property type="entry name" value="ABC_transporter_ATP-bind"/>
</dbReference>
<evidence type="ECO:0000313" key="7">
    <source>
        <dbReference type="EMBL" id="RGI96503.1"/>
    </source>
</evidence>
<protein>
    <submittedName>
        <fullName evidence="5 6">ABC transporter</fullName>
        <ecNumber evidence="5">3.6.3.-</ecNumber>
    </submittedName>
</protein>
<evidence type="ECO:0000313" key="6">
    <source>
        <dbReference type="EMBL" id="RGD66633.1"/>
    </source>
</evidence>
<dbReference type="EMBL" id="QTJW01000039">
    <property type="protein sequence ID" value="RGD66633.1"/>
    <property type="molecule type" value="Genomic_DNA"/>
</dbReference>
<dbReference type="PANTHER" id="PTHR42788:SF21">
    <property type="entry name" value="ABC TRANSPORTER ATP-BINDING PROTEIN"/>
    <property type="match status" value="1"/>
</dbReference>
<dbReference type="EMBL" id="CYZE01000010">
    <property type="protein sequence ID" value="CUO70649.1"/>
    <property type="molecule type" value="Genomic_DNA"/>
</dbReference>
<dbReference type="OrthoDB" id="9801958at2"/>
<dbReference type="CDD" id="cd03293">
    <property type="entry name" value="ABC_NrtD_SsuB_transporters"/>
    <property type="match status" value="1"/>
</dbReference>
<dbReference type="AlphaFoldDB" id="A0A174HC96"/>
<evidence type="ECO:0000313" key="10">
    <source>
        <dbReference type="Proteomes" id="UP000261023"/>
    </source>
</evidence>
<dbReference type="GO" id="GO:0005524">
    <property type="term" value="F:ATP binding"/>
    <property type="evidence" value="ECO:0007669"/>
    <property type="project" value="UniProtKB-KW"/>
</dbReference>
<name>A0A174HC96_9FIRM</name>
<evidence type="ECO:0000313" key="11">
    <source>
        <dbReference type="Proteomes" id="UP000261257"/>
    </source>
</evidence>
<sequence length="255" mass="28227">MKPKLEVCGVSYSYHSLEGETLALSNISFTVDNGEFIAIVGPSGCGKSTLLSMLSGLIEPDEGEIIIDGVPRTNSGAGIGYMLQRDHLFEWRTILSNAELGLEIQKKLNDSSKKKLHEMLNTYGLEAFKNARPSELSGGMRQRAALVRTLALEPDLLLLDEPFSALDYQTRLAVCDDISSIIKSTHKTAILITHDLSEAISVADRVIILTSRPGRMKGIVPVSFGEGYVRPLERRNTPEFSTYFNQVWKELQTHD</sequence>
<dbReference type="InterPro" id="IPR017871">
    <property type="entry name" value="ABC_transporter-like_CS"/>
</dbReference>
<keyword evidence="1" id="KW-0813">Transport</keyword>
<gene>
    <name evidence="5" type="primary">ssuB_5</name>
    <name evidence="6" type="ORF">DWX31_31570</name>
    <name evidence="8" type="ORF">DXC39_09910</name>
    <name evidence="7" type="ORF">DXD79_29295</name>
    <name evidence="5" type="ORF">ERS852407_03671</name>
</gene>
<dbReference type="Pfam" id="PF00005">
    <property type="entry name" value="ABC_tran"/>
    <property type="match status" value="1"/>
</dbReference>
<proteinExistence type="predicted"/>
<evidence type="ECO:0000256" key="2">
    <source>
        <dbReference type="ARBA" id="ARBA00022741"/>
    </source>
</evidence>
<reference evidence="5 9" key="1">
    <citation type="submission" date="2015-09" db="EMBL/GenBank/DDBJ databases">
        <authorList>
            <consortium name="Pathogen Informatics"/>
        </authorList>
    </citation>
    <scope>NUCLEOTIDE SEQUENCE [LARGE SCALE GENOMIC DNA]</scope>
    <source>
        <strain evidence="5 9">2789STDY5608850</strain>
    </source>
</reference>
<evidence type="ECO:0000313" key="9">
    <source>
        <dbReference type="Proteomes" id="UP000095651"/>
    </source>
</evidence>